<dbReference type="SUPFAM" id="SSF55031">
    <property type="entry name" value="Bacterial exopeptidase dimerisation domain"/>
    <property type="match status" value="1"/>
</dbReference>
<feature type="domain" description="Peptidase M20 dimerisation" evidence="12">
    <location>
        <begin position="205"/>
        <end position="302"/>
    </location>
</feature>
<sequence>MSQLLEDFLSYVKINTRSDETATKIPTTPGQVELALQLKKQLEELGLDQVNYFVKNSFVIGVLKGNPAKTSIGFIAHVDTADFNAENIQPKVWSNYTGQEIVLNEEKKIVLSPSQFPNLKEYVGQTLITTDGTTLLGADDKAGIAEIMAALRLIKEIPEAKRGDVWVAFGPDEEIGRGADYFEVADFPVAFAYTVDSGRVGHFEYETFNAAKMEIKIEGTSVHPGTAYGQLVNAIKIGEEIDSQLPQKEVPEQTRDSEGFYLLNKFSGDISKAELDYIIRDFDQEKFRARKEMLKTIIARLNETFDYPRITYRLFDQYYNMKEIIKKEPRAVDYAILAMKRLGIKPIISPFRGGTDGSKISYKGIATPNLFTGGENFHGPYEFITLEAMEKATQTIVEIVKITAENE</sequence>
<gene>
    <name evidence="13" type="ORF">RU96_GL000787</name>
</gene>
<comment type="caution">
    <text evidence="13">The sequence shown here is derived from an EMBL/GenBank/DDBJ whole genome shotgun (WGS) entry which is preliminary data.</text>
</comment>
<reference evidence="13 14" key="1">
    <citation type="submission" date="2014-12" db="EMBL/GenBank/DDBJ databases">
        <title>Draft genome sequences of 29 type strains of Enterococci.</title>
        <authorList>
            <person name="Zhong Z."/>
            <person name="Sun Z."/>
            <person name="Liu W."/>
            <person name="Zhang W."/>
            <person name="Zhang H."/>
        </authorList>
    </citation>
    <scope>NUCLEOTIDE SEQUENCE [LARGE SCALE GENOMIC DNA]</scope>
    <source>
        <strain evidence="13 14">DSM 21207</strain>
    </source>
</reference>
<dbReference type="GO" id="GO:0008270">
    <property type="term" value="F:zinc ion binding"/>
    <property type="evidence" value="ECO:0007669"/>
    <property type="project" value="InterPro"/>
</dbReference>
<name>A0A1L8R4A3_9ENTE</name>
<evidence type="ECO:0000256" key="10">
    <source>
        <dbReference type="PIRSR" id="PIRSR037215-1"/>
    </source>
</evidence>
<comment type="catalytic activity">
    <reaction evidence="1">
        <text>Release of the N-terminal residue from a tripeptide.</text>
        <dbReference type="EC" id="3.4.11.4"/>
    </reaction>
</comment>
<protein>
    <recommendedName>
        <fullName evidence="9">Peptidase T</fullName>
        <ecNumber evidence="9">3.4.11.4</ecNumber>
    </recommendedName>
</protein>
<dbReference type="Pfam" id="PF07687">
    <property type="entry name" value="M20_dimer"/>
    <property type="match status" value="1"/>
</dbReference>
<keyword evidence="4" id="KW-0645">Protease</keyword>
<feature type="binding site" evidence="11">
    <location>
        <position position="378"/>
    </location>
    <ligand>
        <name>Zn(2+)</name>
        <dbReference type="ChEBI" id="CHEBI:29105"/>
        <label>2</label>
    </ligand>
</feature>
<dbReference type="PIRSF" id="PIRSF037215">
    <property type="entry name" value="Peptidase_M20B"/>
    <property type="match status" value="1"/>
</dbReference>
<dbReference type="InterPro" id="IPR036264">
    <property type="entry name" value="Bact_exopeptidase_dim_dom"/>
</dbReference>
<dbReference type="OrthoDB" id="9804934at2"/>
<proteinExistence type="inferred from homology"/>
<evidence type="ECO:0000256" key="6">
    <source>
        <dbReference type="ARBA" id="ARBA00022801"/>
    </source>
</evidence>
<feature type="binding site" evidence="11">
    <location>
        <position position="196"/>
    </location>
    <ligand>
        <name>Zn(2+)</name>
        <dbReference type="ChEBI" id="CHEBI:29105"/>
        <label>1</label>
    </ligand>
</feature>
<evidence type="ECO:0000256" key="9">
    <source>
        <dbReference type="NCBIfam" id="TIGR01882"/>
    </source>
</evidence>
<evidence type="ECO:0000256" key="11">
    <source>
        <dbReference type="PIRSR" id="PIRSR037215-2"/>
    </source>
</evidence>
<dbReference type="InterPro" id="IPR001261">
    <property type="entry name" value="ArgE/DapE_CS"/>
</dbReference>
<feature type="binding site" evidence="11">
    <location>
        <position position="174"/>
    </location>
    <ligand>
        <name>Zn(2+)</name>
        <dbReference type="ChEBI" id="CHEBI:29105"/>
        <label>2</label>
    </ligand>
</feature>
<dbReference type="PANTHER" id="PTHR42994:SF1">
    <property type="entry name" value="PEPTIDASE T"/>
    <property type="match status" value="1"/>
</dbReference>
<evidence type="ECO:0000256" key="4">
    <source>
        <dbReference type="ARBA" id="ARBA00022670"/>
    </source>
</evidence>
<dbReference type="CDD" id="cd03892">
    <property type="entry name" value="M20_peptT"/>
    <property type="match status" value="1"/>
</dbReference>
<accession>A0A1L8R4A3</accession>
<dbReference type="InterPro" id="IPR002933">
    <property type="entry name" value="Peptidase_M20"/>
</dbReference>
<keyword evidence="6" id="KW-0378">Hydrolase</keyword>
<dbReference type="STRING" id="317010.RU96_GL000787"/>
<evidence type="ECO:0000313" key="14">
    <source>
        <dbReference type="Proteomes" id="UP000182835"/>
    </source>
</evidence>
<evidence type="ECO:0000259" key="12">
    <source>
        <dbReference type="Pfam" id="PF07687"/>
    </source>
</evidence>
<dbReference type="GO" id="GO:0008237">
    <property type="term" value="F:metallopeptidase activity"/>
    <property type="evidence" value="ECO:0007669"/>
    <property type="project" value="UniProtKB-KW"/>
</dbReference>
<dbReference type="SUPFAM" id="SSF53187">
    <property type="entry name" value="Zn-dependent exopeptidases"/>
    <property type="match status" value="1"/>
</dbReference>
<dbReference type="GO" id="GO:0006508">
    <property type="term" value="P:proteolysis"/>
    <property type="evidence" value="ECO:0007669"/>
    <property type="project" value="UniProtKB-UniRule"/>
</dbReference>
<comment type="similarity">
    <text evidence="2">Belongs to the peptidase M20B family.</text>
</comment>
<dbReference type="PROSITE" id="PS00759">
    <property type="entry name" value="ARGE_DAPE_CPG2_2"/>
    <property type="match status" value="1"/>
</dbReference>
<keyword evidence="3" id="KW-0031">Aminopeptidase</keyword>
<evidence type="ECO:0000256" key="8">
    <source>
        <dbReference type="ARBA" id="ARBA00023049"/>
    </source>
</evidence>
<dbReference type="PANTHER" id="PTHR42994">
    <property type="entry name" value="PEPTIDASE T"/>
    <property type="match status" value="1"/>
</dbReference>
<dbReference type="Pfam" id="PF01546">
    <property type="entry name" value="Peptidase_M20"/>
    <property type="match status" value="1"/>
</dbReference>
<dbReference type="Gene3D" id="3.30.70.360">
    <property type="match status" value="1"/>
</dbReference>
<dbReference type="NCBIfam" id="TIGR01882">
    <property type="entry name" value="peptidase-T"/>
    <property type="match status" value="1"/>
</dbReference>
<dbReference type="AlphaFoldDB" id="A0A1L8R4A3"/>
<dbReference type="EC" id="3.4.11.4" evidence="9"/>
<organism evidence="13 14">
    <name type="scientific">Enterococcus canintestini</name>
    <dbReference type="NCBI Taxonomy" id="317010"/>
    <lineage>
        <taxon>Bacteria</taxon>
        <taxon>Bacillati</taxon>
        <taxon>Bacillota</taxon>
        <taxon>Bacilli</taxon>
        <taxon>Lactobacillales</taxon>
        <taxon>Enterococcaceae</taxon>
        <taxon>Enterococcus</taxon>
    </lineage>
</organism>
<evidence type="ECO:0000256" key="2">
    <source>
        <dbReference type="ARBA" id="ARBA00009692"/>
    </source>
</evidence>
<evidence type="ECO:0000256" key="5">
    <source>
        <dbReference type="ARBA" id="ARBA00022723"/>
    </source>
</evidence>
<dbReference type="InterPro" id="IPR010161">
    <property type="entry name" value="Peptidase_M20B"/>
</dbReference>
<dbReference type="RefSeq" id="WP_071865309.1">
    <property type="nucleotide sequence ID" value="NZ_JBHLVQ010000020.1"/>
</dbReference>
<keyword evidence="7 11" id="KW-0862">Zinc</keyword>
<keyword evidence="5 11" id="KW-0479">Metal-binding</keyword>
<dbReference type="InterPro" id="IPR011650">
    <property type="entry name" value="Peptidase_M20_dimer"/>
</dbReference>
<dbReference type="GO" id="GO:0006518">
    <property type="term" value="P:peptide metabolic process"/>
    <property type="evidence" value="ECO:0007669"/>
    <property type="project" value="InterPro"/>
</dbReference>
<feature type="binding site" evidence="11">
    <location>
        <position position="77"/>
    </location>
    <ligand>
        <name>Zn(2+)</name>
        <dbReference type="ChEBI" id="CHEBI:29105"/>
        <label>1</label>
    </ligand>
</feature>
<dbReference type="GO" id="GO:0005829">
    <property type="term" value="C:cytosol"/>
    <property type="evidence" value="ECO:0007669"/>
    <property type="project" value="TreeGrafter"/>
</dbReference>
<keyword evidence="8" id="KW-0482">Metalloprotease</keyword>
<feature type="binding site" evidence="11">
    <location>
        <position position="139"/>
    </location>
    <ligand>
        <name>Zn(2+)</name>
        <dbReference type="ChEBI" id="CHEBI:29105"/>
        <label>1</label>
    </ligand>
</feature>
<feature type="active site" evidence="10">
    <location>
        <position position="79"/>
    </location>
</feature>
<dbReference type="Proteomes" id="UP000182835">
    <property type="component" value="Unassembled WGS sequence"/>
</dbReference>
<evidence type="ECO:0000256" key="3">
    <source>
        <dbReference type="ARBA" id="ARBA00022438"/>
    </source>
</evidence>
<dbReference type="NCBIfam" id="NF009920">
    <property type="entry name" value="PRK13381.1"/>
    <property type="match status" value="1"/>
</dbReference>
<dbReference type="GO" id="GO:0045148">
    <property type="term" value="F:tripeptide aminopeptidase activity"/>
    <property type="evidence" value="ECO:0007669"/>
    <property type="project" value="UniProtKB-UniRule"/>
</dbReference>
<dbReference type="EMBL" id="JXKG01000016">
    <property type="protein sequence ID" value="OJG14600.1"/>
    <property type="molecule type" value="Genomic_DNA"/>
</dbReference>
<dbReference type="Gene3D" id="3.40.630.10">
    <property type="entry name" value="Zn peptidases"/>
    <property type="match status" value="1"/>
</dbReference>
<feature type="active site" description="Proton acceptor" evidence="10">
    <location>
        <position position="173"/>
    </location>
</feature>
<dbReference type="NCBIfam" id="NF003976">
    <property type="entry name" value="PRK05469.1"/>
    <property type="match status" value="1"/>
</dbReference>
<evidence type="ECO:0000256" key="1">
    <source>
        <dbReference type="ARBA" id="ARBA00000870"/>
    </source>
</evidence>
<comment type="cofactor">
    <cofactor evidence="11">
        <name>Zn(2+)</name>
        <dbReference type="ChEBI" id="CHEBI:29105"/>
    </cofactor>
    <text evidence="11">Binds 2 Zn(2+) ions per subunit.</text>
</comment>
<dbReference type="PROSITE" id="PS00758">
    <property type="entry name" value="ARGE_DAPE_CPG2_1"/>
    <property type="match status" value="1"/>
</dbReference>
<evidence type="ECO:0000313" key="13">
    <source>
        <dbReference type="EMBL" id="OJG14600.1"/>
    </source>
</evidence>
<feature type="binding site" evidence="11">
    <location>
        <position position="139"/>
    </location>
    <ligand>
        <name>Zn(2+)</name>
        <dbReference type="ChEBI" id="CHEBI:29105"/>
        <label>2</label>
    </ligand>
</feature>
<evidence type="ECO:0000256" key="7">
    <source>
        <dbReference type="ARBA" id="ARBA00022833"/>
    </source>
</evidence>